<organism evidence="2 3">
    <name type="scientific">Zea mays</name>
    <name type="common">Maize</name>
    <dbReference type="NCBI Taxonomy" id="4577"/>
    <lineage>
        <taxon>Eukaryota</taxon>
        <taxon>Viridiplantae</taxon>
        <taxon>Streptophyta</taxon>
        <taxon>Embryophyta</taxon>
        <taxon>Tracheophyta</taxon>
        <taxon>Spermatophyta</taxon>
        <taxon>Magnoliopsida</taxon>
        <taxon>Liliopsida</taxon>
        <taxon>Poales</taxon>
        <taxon>Poaceae</taxon>
        <taxon>PACMAD clade</taxon>
        <taxon>Panicoideae</taxon>
        <taxon>Andropogonodae</taxon>
        <taxon>Andropogoneae</taxon>
        <taxon>Tripsacinae</taxon>
        <taxon>Zea</taxon>
    </lineage>
</organism>
<evidence type="ECO:0000256" key="1">
    <source>
        <dbReference type="SAM" id="MobiDB-lite"/>
    </source>
</evidence>
<dbReference type="AlphaFoldDB" id="A0A804MNR8"/>
<reference evidence="3" key="1">
    <citation type="submission" date="2015-12" db="EMBL/GenBank/DDBJ databases">
        <title>Update maize B73 reference genome by single molecule sequencing technologies.</title>
        <authorList>
            <consortium name="Maize Genome Sequencing Project"/>
            <person name="Ware D."/>
        </authorList>
    </citation>
    <scope>NUCLEOTIDE SEQUENCE [LARGE SCALE GENOMIC DNA]</scope>
    <source>
        <strain evidence="3">cv. B73</strain>
    </source>
</reference>
<proteinExistence type="predicted"/>
<feature type="region of interest" description="Disordered" evidence="1">
    <location>
        <begin position="233"/>
        <end position="252"/>
    </location>
</feature>
<sequence>MARCWDEGHEAVLEVVEHVEVLVLVAADDGAVGRRRHGQAQAAPCAGIHQHVVLQRELPVRPVEVEHKLRQRHRLARRRRPLEARVQNRGIRNVEQGQRDLRREGRADSVIRWLREVRDGGAGVDDGPARAVRVVDGEHRRVDGQQIAADADARHVQEVHRGKRRVDDERRGLHRLAAGVGAVQRGVHAEVEPAGHRRQEGGEAVGEPGGAQLADQRQGPPPEADHAGAVGERASVQVPAPERDARQADPGLVGAERERLVGEDAGSAGAVAVEVLVDAHLLVAERVVERVARRGRAAERPVRGGPRRVEVGRGLVDAEQARRALRPDEVAAGVEDGRVVPRRRADPHLHQVLAVAGEHQDARRGDRVARRQRRERLQRGHASTAAA</sequence>
<feature type="region of interest" description="Disordered" evidence="1">
    <location>
        <begin position="355"/>
        <end position="387"/>
    </location>
</feature>
<keyword evidence="3" id="KW-1185">Reference proteome</keyword>
<dbReference type="Gramene" id="Zm00001eb100580_T001">
    <property type="protein sequence ID" value="Zm00001eb100580_P001"/>
    <property type="gene ID" value="Zm00001eb100580"/>
</dbReference>
<protein>
    <submittedName>
        <fullName evidence="2">Uncharacterized protein</fullName>
    </submittedName>
</protein>
<evidence type="ECO:0000313" key="2">
    <source>
        <dbReference type="EnsemblPlants" id="Zm00001eb100580_P001"/>
    </source>
</evidence>
<dbReference type="Proteomes" id="UP000007305">
    <property type="component" value="Chromosome 2"/>
</dbReference>
<dbReference type="EnsemblPlants" id="Zm00001eb100580_T001">
    <property type="protein sequence ID" value="Zm00001eb100580_P001"/>
    <property type="gene ID" value="Zm00001eb100580"/>
</dbReference>
<dbReference type="InParanoid" id="A0A804MNR8"/>
<evidence type="ECO:0000313" key="3">
    <source>
        <dbReference type="Proteomes" id="UP000007305"/>
    </source>
</evidence>
<reference evidence="2" key="2">
    <citation type="submission" date="2019-07" db="EMBL/GenBank/DDBJ databases">
        <authorList>
            <person name="Seetharam A."/>
            <person name="Woodhouse M."/>
            <person name="Cannon E."/>
        </authorList>
    </citation>
    <scope>NUCLEOTIDE SEQUENCE [LARGE SCALE GENOMIC DNA]</scope>
    <source>
        <strain evidence="2">cv. B73</strain>
    </source>
</reference>
<feature type="compositionally biased region" description="Basic and acidic residues" evidence="1">
    <location>
        <begin position="358"/>
        <end position="369"/>
    </location>
</feature>
<feature type="compositionally biased region" description="Basic and acidic residues" evidence="1">
    <location>
        <begin position="187"/>
        <end position="201"/>
    </location>
</feature>
<accession>A0A804MNR8</accession>
<name>A0A804MNR8_MAIZE</name>
<reference evidence="2" key="3">
    <citation type="submission" date="2021-05" db="UniProtKB">
        <authorList>
            <consortium name="EnsemblPlants"/>
        </authorList>
    </citation>
    <scope>IDENTIFICATION</scope>
    <source>
        <strain evidence="2">cv. B73</strain>
    </source>
</reference>
<feature type="region of interest" description="Disordered" evidence="1">
    <location>
        <begin position="180"/>
        <end position="227"/>
    </location>
</feature>
<gene>
    <name evidence="2" type="primary">LOC100384173</name>
</gene>